<dbReference type="AlphaFoldDB" id="A0A2H0UCS1"/>
<organism evidence="3 4">
    <name type="scientific">Candidatus Kaiserbacteria bacterium CG10_big_fil_rev_8_21_14_0_10_51_14</name>
    <dbReference type="NCBI Taxonomy" id="1974610"/>
    <lineage>
        <taxon>Bacteria</taxon>
        <taxon>Candidatus Kaiseribacteriota</taxon>
    </lineage>
</organism>
<evidence type="ECO:0000313" key="4">
    <source>
        <dbReference type="Proteomes" id="UP000231192"/>
    </source>
</evidence>
<proteinExistence type="inferred from homology"/>
<dbReference type="Pfam" id="PF02604">
    <property type="entry name" value="PhdYeFM_antitox"/>
    <property type="match status" value="1"/>
</dbReference>
<dbReference type="InterPro" id="IPR036165">
    <property type="entry name" value="YefM-like_sf"/>
</dbReference>
<accession>A0A2H0UCS1</accession>
<dbReference type="SUPFAM" id="SSF143120">
    <property type="entry name" value="YefM-like"/>
    <property type="match status" value="1"/>
</dbReference>
<comment type="function">
    <text evidence="2">Antitoxin component of a type II toxin-antitoxin (TA) system.</text>
</comment>
<dbReference type="EMBL" id="PFBK01000002">
    <property type="protein sequence ID" value="PIR84224.1"/>
    <property type="molecule type" value="Genomic_DNA"/>
</dbReference>
<name>A0A2H0UCS1_9BACT</name>
<protein>
    <recommendedName>
        <fullName evidence="2">Antitoxin</fullName>
    </recommendedName>
</protein>
<reference evidence="4" key="1">
    <citation type="submission" date="2017-09" db="EMBL/GenBank/DDBJ databases">
        <title>Depth-based differentiation of microbial function through sediment-hosted aquifers and enrichment of novel symbionts in the deep terrestrial subsurface.</title>
        <authorList>
            <person name="Probst A.J."/>
            <person name="Ladd B."/>
            <person name="Jarett J.K."/>
            <person name="Geller-Mcgrath D.E."/>
            <person name="Sieber C.M.K."/>
            <person name="Emerson J.B."/>
            <person name="Anantharaman K."/>
            <person name="Thomas B.C."/>
            <person name="Malmstrom R."/>
            <person name="Stieglmeier M."/>
            <person name="Klingl A."/>
            <person name="Woyke T."/>
            <person name="Ryan C.M."/>
            <person name="Banfield J.F."/>
        </authorList>
    </citation>
    <scope>NUCLEOTIDE SEQUENCE [LARGE SCALE GENOMIC DNA]</scope>
</reference>
<gene>
    <name evidence="3" type="ORF">COU18_00535</name>
</gene>
<dbReference type="Proteomes" id="UP000231192">
    <property type="component" value="Unassembled WGS sequence"/>
</dbReference>
<dbReference type="InterPro" id="IPR006442">
    <property type="entry name" value="Antitoxin_Phd/YefM"/>
</dbReference>
<comment type="caution">
    <text evidence="3">The sequence shown here is derived from an EMBL/GenBank/DDBJ whole genome shotgun (WGS) entry which is preliminary data.</text>
</comment>
<evidence type="ECO:0000256" key="1">
    <source>
        <dbReference type="ARBA" id="ARBA00009981"/>
    </source>
</evidence>
<evidence type="ECO:0000256" key="2">
    <source>
        <dbReference type="RuleBase" id="RU362080"/>
    </source>
</evidence>
<sequence length="98" mass="11601">MATKTITGTRVPAKEAKNRFGELLEAVQRHPIIITKNNRPVAELRRISEKTRFEEVEDEIWAEKVRKIMKNPQFLGPKKSEEFMNKLREKHARSQPRY</sequence>
<dbReference type="NCBIfam" id="TIGR01552">
    <property type="entry name" value="phd_fam"/>
    <property type="match status" value="1"/>
</dbReference>
<comment type="similarity">
    <text evidence="1 2">Belongs to the phD/YefM antitoxin family.</text>
</comment>
<dbReference type="Gene3D" id="3.40.1620.10">
    <property type="entry name" value="YefM-like domain"/>
    <property type="match status" value="1"/>
</dbReference>
<evidence type="ECO:0000313" key="3">
    <source>
        <dbReference type="EMBL" id="PIR84224.1"/>
    </source>
</evidence>